<dbReference type="GO" id="GO:0016339">
    <property type="term" value="P:calcium-dependent cell-cell adhesion via plasma membrane cell adhesion molecules"/>
    <property type="evidence" value="ECO:0007669"/>
    <property type="project" value="TreeGrafter"/>
</dbReference>
<keyword evidence="3" id="KW-0732">Signal</keyword>
<comment type="subcellular location">
    <subcellularLocation>
        <location evidence="1">Membrane</location>
        <topology evidence="1">Single-pass membrane protein</topology>
    </subcellularLocation>
</comment>
<evidence type="ECO:0000256" key="7">
    <source>
        <dbReference type="ARBA" id="ARBA00023136"/>
    </source>
</evidence>
<dbReference type="GO" id="GO:0016342">
    <property type="term" value="C:catenin complex"/>
    <property type="evidence" value="ECO:0007669"/>
    <property type="project" value="TreeGrafter"/>
</dbReference>
<dbReference type="InterPro" id="IPR039808">
    <property type="entry name" value="Cadherin"/>
</dbReference>
<evidence type="ECO:0000256" key="2">
    <source>
        <dbReference type="ARBA" id="ARBA00022692"/>
    </source>
</evidence>
<sequence>MNLSSWTLLSCQGRGGWDDSRHVDTAWVSVHLKDVNDNPPQFSRTHAHVKVREDAALGTLLASIPAHDPDMGGEQKVQYHVEGGWDVLAVNAVGGIILRGALDREGPGGTIGVAKILGVDRGTPPLTATATLTITLTDVNDSPPLLLPPVTFHVTEDAAPARLGILTATDEDVWALGHGPPFTFSLASSNPQYIFDLMSLQFDPREYLSLLLAR</sequence>
<keyword evidence="7" id="KW-0472">Membrane</keyword>
<dbReference type="AlphaFoldDB" id="A0A0P4VZ70"/>
<dbReference type="GO" id="GO:0016477">
    <property type="term" value="P:cell migration"/>
    <property type="evidence" value="ECO:0007669"/>
    <property type="project" value="TreeGrafter"/>
</dbReference>
<evidence type="ECO:0000256" key="6">
    <source>
        <dbReference type="ARBA" id="ARBA00022989"/>
    </source>
</evidence>
<dbReference type="GO" id="GO:0044331">
    <property type="term" value="P:cell-cell adhesion mediated by cadherin"/>
    <property type="evidence" value="ECO:0007669"/>
    <property type="project" value="TreeGrafter"/>
</dbReference>
<dbReference type="GO" id="GO:0007043">
    <property type="term" value="P:cell-cell junction assembly"/>
    <property type="evidence" value="ECO:0007669"/>
    <property type="project" value="TreeGrafter"/>
</dbReference>
<evidence type="ECO:0000313" key="10">
    <source>
        <dbReference type="EMBL" id="JAI58429.1"/>
    </source>
</evidence>
<dbReference type="PRINTS" id="PR00205">
    <property type="entry name" value="CADHERIN"/>
</dbReference>
<reference evidence="10" key="1">
    <citation type="submission" date="2015-09" db="EMBL/GenBank/DDBJ databases">
        <title>Scylla olivacea transcriptome.</title>
        <authorList>
            <person name="Ikhwanuddin M."/>
        </authorList>
    </citation>
    <scope>NUCLEOTIDE SEQUENCE</scope>
</reference>
<keyword evidence="2" id="KW-0812">Transmembrane</keyword>
<proteinExistence type="predicted"/>
<dbReference type="GO" id="GO:0000902">
    <property type="term" value="P:cell morphogenesis"/>
    <property type="evidence" value="ECO:0007669"/>
    <property type="project" value="TreeGrafter"/>
</dbReference>
<dbReference type="GO" id="GO:0005509">
    <property type="term" value="F:calcium ion binding"/>
    <property type="evidence" value="ECO:0007669"/>
    <property type="project" value="UniProtKB-UniRule"/>
</dbReference>
<evidence type="ECO:0000259" key="9">
    <source>
        <dbReference type="PROSITE" id="PS50268"/>
    </source>
</evidence>
<feature type="domain" description="Cadherin" evidence="9">
    <location>
        <begin position="43"/>
        <end position="146"/>
    </location>
</feature>
<dbReference type="GO" id="GO:0008013">
    <property type="term" value="F:beta-catenin binding"/>
    <property type="evidence" value="ECO:0007669"/>
    <property type="project" value="TreeGrafter"/>
</dbReference>
<dbReference type="EMBL" id="GDRN01101136">
    <property type="protein sequence ID" value="JAI58429.1"/>
    <property type="molecule type" value="Transcribed_RNA"/>
</dbReference>
<dbReference type="GO" id="GO:0007156">
    <property type="term" value="P:homophilic cell adhesion via plasma membrane adhesion molecules"/>
    <property type="evidence" value="ECO:0007669"/>
    <property type="project" value="InterPro"/>
</dbReference>
<dbReference type="InterPro" id="IPR002126">
    <property type="entry name" value="Cadherin-like_dom"/>
</dbReference>
<dbReference type="SMART" id="SM00112">
    <property type="entry name" value="CA"/>
    <property type="match status" value="1"/>
</dbReference>
<dbReference type="Gene3D" id="2.60.40.60">
    <property type="entry name" value="Cadherins"/>
    <property type="match status" value="1"/>
</dbReference>
<dbReference type="PANTHER" id="PTHR24027:SF422">
    <property type="entry name" value="CADHERIN DOMAIN-CONTAINING PROTEIN"/>
    <property type="match status" value="1"/>
</dbReference>
<dbReference type="PROSITE" id="PS50268">
    <property type="entry name" value="CADHERIN_2"/>
    <property type="match status" value="1"/>
</dbReference>
<accession>A0A0P4VZ70</accession>
<organism evidence="10">
    <name type="scientific">Scylla olivacea</name>
    <name type="common">Orange mud crab</name>
    <name type="synonym">Cancer olivacea</name>
    <dbReference type="NCBI Taxonomy" id="85551"/>
    <lineage>
        <taxon>Eukaryota</taxon>
        <taxon>Metazoa</taxon>
        <taxon>Ecdysozoa</taxon>
        <taxon>Arthropoda</taxon>
        <taxon>Crustacea</taxon>
        <taxon>Multicrustacea</taxon>
        <taxon>Malacostraca</taxon>
        <taxon>Eumalacostraca</taxon>
        <taxon>Eucarida</taxon>
        <taxon>Decapoda</taxon>
        <taxon>Pleocyemata</taxon>
        <taxon>Brachyura</taxon>
        <taxon>Eubrachyura</taxon>
        <taxon>Portunoidea</taxon>
        <taxon>Portunidae</taxon>
        <taxon>Portuninae</taxon>
        <taxon>Scylla</taxon>
    </lineage>
</organism>
<keyword evidence="5 8" id="KW-0106">Calcium</keyword>
<evidence type="ECO:0000256" key="1">
    <source>
        <dbReference type="ARBA" id="ARBA00004167"/>
    </source>
</evidence>
<dbReference type="CDD" id="cd11304">
    <property type="entry name" value="Cadherin_repeat"/>
    <property type="match status" value="1"/>
</dbReference>
<dbReference type="GO" id="GO:0045296">
    <property type="term" value="F:cadherin binding"/>
    <property type="evidence" value="ECO:0007669"/>
    <property type="project" value="TreeGrafter"/>
</dbReference>
<name>A0A0P4VZ70_SCYOL</name>
<dbReference type="SUPFAM" id="SSF49313">
    <property type="entry name" value="Cadherin-like"/>
    <property type="match status" value="2"/>
</dbReference>
<evidence type="ECO:0000256" key="5">
    <source>
        <dbReference type="ARBA" id="ARBA00022837"/>
    </source>
</evidence>
<keyword evidence="6" id="KW-1133">Transmembrane helix</keyword>
<protein>
    <recommendedName>
        <fullName evidence="9">Cadherin domain-containing protein</fullName>
    </recommendedName>
</protein>
<dbReference type="PANTHER" id="PTHR24027">
    <property type="entry name" value="CADHERIN-23"/>
    <property type="match status" value="1"/>
</dbReference>
<dbReference type="Pfam" id="PF00028">
    <property type="entry name" value="Cadherin"/>
    <property type="match status" value="1"/>
</dbReference>
<evidence type="ECO:0000256" key="8">
    <source>
        <dbReference type="PROSITE-ProRule" id="PRU00043"/>
    </source>
</evidence>
<dbReference type="GO" id="GO:0034332">
    <property type="term" value="P:adherens junction organization"/>
    <property type="evidence" value="ECO:0007669"/>
    <property type="project" value="TreeGrafter"/>
</dbReference>
<dbReference type="InterPro" id="IPR015919">
    <property type="entry name" value="Cadherin-like_sf"/>
</dbReference>
<keyword evidence="4" id="KW-0677">Repeat</keyword>
<dbReference type="GO" id="GO:0005912">
    <property type="term" value="C:adherens junction"/>
    <property type="evidence" value="ECO:0007669"/>
    <property type="project" value="TreeGrafter"/>
</dbReference>
<evidence type="ECO:0000256" key="4">
    <source>
        <dbReference type="ARBA" id="ARBA00022737"/>
    </source>
</evidence>
<evidence type="ECO:0000256" key="3">
    <source>
        <dbReference type="ARBA" id="ARBA00022729"/>
    </source>
</evidence>